<dbReference type="Pfam" id="PF09019">
    <property type="entry name" value="EcoRII-C"/>
    <property type="match status" value="1"/>
</dbReference>
<dbReference type="SUPFAM" id="SSF101936">
    <property type="entry name" value="DNA-binding pseudobarrel domain"/>
    <property type="match status" value="1"/>
</dbReference>
<keyword evidence="3" id="KW-0378">Hydrolase</keyword>
<dbReference type="InterPro" id="IPR015109">
    <property type="entry name" value="Restrct_endonuc_II_EcoRII_C"/>
</dbReference>
<dbReference type="STRING" id="371042.NG99_04340"/>
<proteinExistence type="predicted"/>
<dbReference type="GO" id="GO:0009036">
    <property type="term" value="F:type II site-specific deoxyribonuclease activity"/>
    <property type="evidence" value="ECO:0007669"/>
    <property type="project" value="InterPro"/>
</dbReference>
<sequence>MSGFHNWLFEIAAKNHFLYIKRLSANDTGATGGHQVGLYIPSNIVEKLIPSINHTHELNPSVFLTAHVSSHERPDSEARAIYYNNRFFGGTRNEKRITRWGRGSPLQNPENTGALTLLAFNQDEQGGDCSGVDVWVCVSPDEEDVIESVMGEVIPGMLISGPASEILGGLTLHHVPVNHRYNIPNAWKQQFPSGSEIISYAAGHYAKHSDGPDEQLVDRRRIEYDIFLLVEELHVLDIIRKGFGSVDEFIALANSVSNRRKSRAGKSLELHLEHLFTEHGLRHFATQAVTEGNKKPDFLFPSAEAYHNVGFPEENLRMLAVKTTCKDRWRQILNEADKIRQIHLFTLQEGVSQAQYKEMREAGVRLVVPYSLHKKYPEAVRDELMTLRDFIVELIGLYAELP</sequence>
<feature type="domain" description="Restriction endonuclease type II EcoRII N-terminal" evidence="2">
    <location>
        <begin position="13"/>
        <end position="165"/>
    </location>
</feature>
<dbReference type="eggNOG" id="ENOG502Z7XX">
    <property type="taxonomic scope" value="Bacteria"/>
</dbReference>
<evidence type="ECO:0000313" key="4">
    <source>
        <dbReference type="Proteomes" id="UP000030351"/>
    </source>
</evidence>
<keyword evidence="3" id="KW-0255">Endonuclease</keyword>
<dbReference type="GO" id="GO:0009307">
    <property type="term" value="P:DNA restriction-modification system"/>
    <property type="evidence" value="ECO:0007669"/>
    <property type="project" value="InterPro"/>
</dbReference>
<evidence type="ECO:0000259" key="2">
    <source>
        <dbReference type="Pfam" id="PF09217"/>
    </source>
</evidence>
<accession>A0A0A3Z8R0</accession>
<dbReference type="RefSeq" id="WP_034888776.1">
    <property type="nucleotide sequence ID" value="NZ_JRUQ01000018.1"/>
</dbReference>
<dbReference type="EMBL" id="JRUQ01000018">
    <property type="protein sequence ID" value="KGT95255.1"/>
    <property type="molecule type" value="Genomic_DNA"/>
</dbReference>
<dbReference type="Gene3D" id="2.40.330.10">
    <property type="entry name" value="DNA-binding pseudobarrel domain"/>
    <property type="match status" value="1"/>
</dbReference>
<reference evidence="3 4" key="1">
    <citation type="submission" date="2014-10" db="EMBL/GenBank/DDBJ databases">
        <title>Genome sequence of Erwinia typographi M043b.</title>
        <authorList>
            <person name="Chan K.-G."/>
            <person name="Tan W.-S."/>
        </authorList>
    </citation>
    <scope>NUCLEOTIDE SEQUENCE [LARGE SCALE GENOMIC DNA]</scope>
    <source>
        <strain evidence="3 4">M043b</strain>
    </source>
</reference>
<dbReference type="CDD" id="cd10016">
    <property type="entry name" value="EcoRII_N"/>
    <property type="match status" value="1"/>
</dbReference>
<comment type="caution">
    <text evidence="3">The sequence shown here is derived from an EMBL/GenBank/DDBJ whole genome shotgun (WGS) entry which is preliminary data.</text>
</comment>
<dbReference type="InterPro" id="IPR038365">
    <property type="entry name" value="EcoRII_C_sf"/>
</dbReference>
<dbReference type="Gene3D" id="3.40.91.80">
    <property type="match status" value="1"/>
</dbReference>
<protein>
    <submittedName>
        <fullName evidence="3">Restriction endonuclease</fullName>
    </submittedName>
</protein>
<dbReference type="AlphaFoldDB" id="A0A0A3Z8R0"/>
<dbReference type="InterPro" id="IPR011335">
    <property type="entry name" value="Restrct_endonuc-II-like"/>
</dbReference>
<dbReference type="GO" id="GO:0003677">
    <property type="term" value="F:DNA binding"/>
    <property type="evidence" value="ECO:0007669"/>
    <property type="project" value="InterPro"/>
</dbReference>
<dbReference type="Proteomes" id="UP000030351">
    <property type="component" value="Unassembled WGS sequence"/>
</dbReference>
<keyword evidence="3" id="KW-0540">Nuclease</keyword>
<evidence type="ECO:0000259" key="1">
    <source>
        <dbReference type="Pfam" id="PF09019"/>
    </source>
</evidence>
<dbReference type="InterPro" id="IPR015300">
    <property type="entry name" value="DNA-bd_pseudobarrel_sf"/>
</dbReference>
<name>A0A0A3Z8R0_9GAMM</name>
<keyword evidence="4" id="KW-1185">Reference proteome</keyword>
<dbReference type="CDD" id="cd22322">
    <property type="entry name" value="EcoRII-like"/>
    <property type="match status" value="1"/>
</dbReference>
<dbReference type="SUPFAM" id="SSF52980">
    <property type="entry name" value="Restriction endonuclease-like"/>
    <property type="match status" value="1"/>
</dbReference>
<feature type="domain" description="Restriction endonuclease type II EcoRII C-terminal" evidence="1">
    <location>
        <begin position="227"/>
        <end position="391"/>
    </location>
</feature>
<organism evidence="3 4">
    <name type="scientific">Erwinia typographi</name>
    <dbReference type="NCBI Taxonomy" id="371042"/>
    <lineage>
        <taxon>Bacteria</taxon>
        <taxon>Pseudomonadati</taxon>
        <taxon>Pseudomonadota</taxon>
        <taxon>Gammaproteobacteria</taxon>
        <taxon>Enterobacterales</taxon>
        <taxon>Erwiniaceae</taxon>
        <taxon>Erwinia</taxon>
    </lineage>
</organism>
<dbReference type="Pfam" id="PF09217">
    <property type="entry name" value="EcoRII-N"/>
    <property type="match status" value="1"/>
</dbReference>
<evidence type="ECO:0000313" key="3">
    <source>
        <dbReference type="EMBL" id="KGT95255.1"/>
    </source>
</evidence>
<gene>
    <name evidence="3" type="ORF">NG99_04340</name>
</gene>
<dbReference type="InterPro" id="IPR023372">
    <property type="entry name" value="Rest_endonuc_II_EcoRII_N"/>
</dbReference>